<evidence type="ECO:0000259" key="5">
    <source>
        <dbReference type="Pfam" id="PF25060"/>
    </source>
</evidence>
<dbReference type="Pfam" id="PF25060">
    <property type="entry name" value="ARM_TT21_2nd"/>
    <property type="match status" value="1"/>
</dbReference>
<dbReference type="STRING" id="7719.ENSCINP00000023822"/>
<evidence type="ECO:0000259" key="6">
    <source>
        <dbReference type="Pfam" id="PF25063"/>
    </source>
</evidence>
<dbReference type="PANTHER" id="PTHR14699:SF0">
    <property type="entry name" value="TETRATRICOPEPTIDE REPEAT PROTEIN 21 HOMOLOG"/>
    <property type="match status" value="1"/>
</dbReference>
<dbReference type="AlphaFoldDB" id="F6Q0D8"/>
<name>F6Q0D8_CIOIN</name>
<feature type="domain" description="Tetratricopeptide repeat protein 21A/21B second ARM" evidence="5">
    <location>
        <begin position="71"/>
        <end position="346"/>
    </location>
</feature>
<dbReference type="Pfam" id="PF25063">
    <property type="entry name" value="ARM_TT21_C"/>
    <property type="match status" value="1"/>
</dbReference>
<comment type="similarity">
    <text evidence="1">Belongs to the TTC21 family.</text>
</comment>
<feature type="repeat" description="TPR" evidence="4">
    <location>
        <begin position="997"/>
        <end position="1030"/>
    </location>
</feature>
<evidence type="ECO:0000256" key="4">
    <source>
        <dbReference type="PROSITE-ProRule" id="PRU00339"/>
    </source>
</evidence>
<dbReference type="InterPro" id="IPR056835">
    <property type="entry name" value="ARM_TT21_5th"/>
</dbReference>
<keyword evidence="2" id="KW-0677">Repeat</keyword>
<dbReference type="OMA" id="NATCVRA"/>
<evidence type="ECO:0000259" key="8">
    <source>
        <dbReference type="Pfam" id="PF25068"/>
    </source>
</evidence>
<keyword evidence="3 4" id="KW-0802">TPR repeat</keyword>
<dbReference type="GO" id="GO:0035721">
    <property type="term" value="P:intraciliary retrograde transport"/>
    <property type="evidence" value="ECO:0000318"/>
    <property type="project" value="GO_Central"/>
</dbReference>
<evidence type="ECO:0000313" key="9">
    <source>
        <dbReference type="Ensembl" id="ENSCINP00000023822.2"/>
    </source>
</evidence>
<accession>F6Q0D8</accession>
<dbReference type="SUPFAM" id="SSF81901">
    <property type="entry name" value="HCP-like"/>
    <property type="match status" value="1"/>
</dbReference>
<keyword evidence="10" id="KW-1185">Reference proteome</keyword>
<evidence type="ECO:0000256" key="2">
    <source>
        <dbReference type="ARBA" id="ARBA00022737"/>
    </source>
</evidence>
<dbReference type="Gene3D" id="1.25.40.10">
    <property type="entry name" value="Tetratricopeptide repeat domain"/>
    <property type="match status" value="5"/>
</dbReference>
<dbReference type="SMART" id="SM00028">
    <property type="entry name" value="TPR"/>
    <property type="match status" value="13"/>
</dbReference>
<dbReference type="FunCoup" id="F6Q0D8">
    <property type="interactions" value="29"/>
</dbReference>
<feature type="domain" description="Tetratricopeptide repeat protein 21A/21B fifth ARM repeats" evidence="7">
    <location>
        <begin position="758"/>
        <end position="875"/>
    </location>
</feature>
<dbReference type="InterPro" id="IPR056832">
    <property type="entry name" value="ARM_TT21_2nd"/>
</dbReference>
<dbReference type="GO" id="GO:0005929">
    <property type="term" value="C:cilium"/>
    <property type="evidence" value="ECO:0007669"/>
    <property type="project" value="GOC"/>
</dbReference>
<feature type="repeat" description="TPR" evidence="4">
    <location>
        <begin position="526"/>
        <end position="559"/>
    </location>
</feature>
<dbReference type="InterPro" id="IPR056834">
    <property type="entry name" value="ARM_TT21_C"/>
</dbReference>
<dbReference type="Pfam" id="PF25068">
    <property type="entry name" value="ARM_TT21_4th"/>
    <property type="match status" value="1"/>
</dbReference>
<proteinExistence type="inferred from homology"/>
<protein>
    <recommendedName>
        <fullName evidence="11">Tetratricopeptide repeat protein 21B</fullName>
    </recommendedName>
</protein>
<dbReference type="Proteomes" id="UP000008144">
    <property type="component" value="Unassembled WGS sequence"/>
</dbReference>
<evidence type="ECO:0008006" key="11">
    <source>
        <dbReference type="Google" id="ProtNLM"/>
    </source>
</evidence>
<dbReference type="Ensembl" id="ENSCINT00000024068.2">
    <property type="protein sequence ID" value="ENSCINP00000023822.2"/>
    <property type="gene ID" value="ENSCING00000000589.3"/>
</dbReference>
<dbReference type="PROSITE" id="PS50005">
    <property type="entry name" value="TPR"/>
    <property type="match status" value="3"/>
</dbReference>
<dbReference type="PANTHER" id="PTHR14699">
    <property type="entry name" value="STI2 PROTEIN-RELATED"/>
    <property type="match status" value="1"/>
</dbReference>
<dbReference type="InterPro" id="IPR056836">
    <property type="entry name" value="ARM_TT21_4th"/>
</dbReference>
<dbReference type="FunFam" id="1.25.40.10:FF:001959">
    <property type="entry name" value="Tetratricopeptide repeat domain 21B"/>
    <property type="match status" value="1"/>
</dbReference>
<dbReference type="FunFam" id="1.25.40.10:FF:000197">
    <property type="entry name" value="Tetratricopeptide repeat domain 21B"/>
    <property type="match status" value="1"/>
</dbReference>
<dbReference type="SUPFAM" id="SSF48452">
    <property type="entry name" value="TPR-like"/>
    <property type="match status" value="4"/>
</dbReference>
<reference evidence="9" key="3">
    <citation type="submission" date="2025-09" db="UniProtKB">
        <authorList>
            <consortium name="Ensembl"/>
        </authorList>
    </citation>
    <scope>IDENTIFICATION</scope>
</reference>
<dbReference type="GeneTree" id="ENSGT00390000005979"/>
<dbReference type="GO" id="GO:0030991">
    <property type="term" value="C:intraciliary transport particle A"/>
    <property type="evidence" value="ECO:0000318"/>
    <property type="project" value="GO_Central"/>
</dbReference>
<dbReference type="InParanoid" id="F6Q0D8"/>
<dbReference type="Pfam" id="PF25058">
    <property type="entry name" value="ARM_TT21"/>
    <property type="match status" value="1"/>
</dbReference>
<evidence type="ECO:0000256" key="3">
    <source>
        <dbReference type="ARBA" id="ARBA00022803"/>
    </source>
</evidence>
<evidence type="ECO:0000259" key="7">
    <source>
        <dbReference type="Pfam" id="PF25064"/>
    </source>
</evidence>
<dbReference type="InterPro" id="IPR019734">
    <property type="entry name" value="TPR_rpt"/>
</dbReference>
<reference evidence="10" key="1">
    <citation type="journal article" date="2002" name="Science">
        <title>The draft genome of Ciona intestinalis: insights into chordate and vertebrate origins.</title>
        <authorList>
            <person name="Dehal P."/>
            <person name="Satou Y."/>
            <person name="Campbell R.K."/>
            <person name="Chapman J."/>
            <person name="Degnan B."/>
            <person name="De Tomaso A."/>
            <person name="Davidson B."/>
            <person name="Di Gregorio A."/>
            <person name="Gelpke M."/>
            <person name="Goodstein D.M."/>
            <person name="Harafuji N."/>
            <person name="Hastings K.E."/>
            <person name="Ho I."/>
            <person name="Hotta K."/>
            <person name="Huang W."/>
            <person name="Kawashima T."/>
            <person name="Lemaire P."/>
            <person name="Martinez D."/>
            <person name="Meinertzhagen I.A."/>
            <person name="Necula S."/>
            <person name="Nonaka M."/>
            <person name="Putnam N."/>
            <person name="Rash S."/>
            <person name="Saiga H."/>
            <person name="Satake M."/>
            <person name="Terry A."/>
            <person name="Yamada L."/>
            <person name="Wang H.G."/>
            <person name="Awazu S."/>
            <person name="Azumi K."/>
            <person name="Boore J."/>
            <person name="Branno M."/>
            <person name="Chin-Bow S."/>
            <person name="DeSantis R."/>
            <person name="Doyle S."/>
            <person name="Francino P."/>
            <person name="Keys D.N."/>
            <person name="Haga S."/>
            <person name="Hayashi H."/>
            <person name="Hino K."/>
            <person name="Imai K.S."/>
            <person name="Inaba K."/>
            <person name="Kano S."/>
            <person name="Kobayashi K."/>
            <person name="Kobayashi M."/>
            <person name="Lee B.I."/>
            <person name="Makabe K.W."/>
            <person name="Manohar C."/>
            <person name="Matassi G."/>
            <person name="Medina M."/>
            <person name="Mochizuki Y."/>
            <person name="Mount S."/>
            <person name="Morishita T."/>
            <person name="Miura S."/>
            <person name="Nakayama A."/>
            <person name="Nishizaka S."/>
            <person name="Nomoto H."/>
            <person name="Ohta F."/>
            <person name="Oishi K."/>
            <person name="Rigoutsos I."/>
            <person name="Sano M."/>
            <person name="Sasaki A."/>
            <person name="Sasakura Y."/>
            <person name="Shoguchi E."/>
            <person name="Shin-i T."/>
            <person name="Spagnuolo A."/>
            <person name="Stainier D."/>
            <person name="Suzuki M.M."/>
            <person name="Tassy O."/>
            <person name="Takatori N."/>
            <person name="Tokuoka M."/>
            <person name="Yagi K."/>
            <person name="Yoshizaki F."/>
            <person name="Wada S."/>
            <person name="Zhang C."/>
            <person name="Hyatt P.D."/>
            <person name="Larimer F."/>
            <person name="Detter C."/>
            <person name="Doggett N."/>
            <person name="Glavina T."/>
            <person name="Hawkins T."/>
            <person name="Richardson P."/>
            <person name="Lucas S."/>
            <person name="Kohara Y."/>
            <person name="Levine M."/>
            <person name="Satoh N."/>
            <person name="Rokhsar D.S."/>
        </authorList>
    </citation>
    <scope>NUCLEOTIDE SEQUENCE [LARGE SCALE GENOMIC DNA]</scope>
</reference>
<dbReference type="Pfam" id="PF25064">
    <property type="entry name" value="ARM_TT21_5th"/>
    <property type="match status" value="1"/>
</dbReference>
<feature type="repeat" description="TPR" evidence="4">
    <location>
        <begin position="757"/>
        <end position="790"/>
    </location>
</feature>
<organism evidence="9 10">
    <name type="scientific">Ciona intestinalis</name>
    <name type="common">Transparent sea squirt</name>
    <name type="synonym">Ascidia intestinalis</name>
    <dbReference type="NCBI Taxonomy" id="7719"/>
    <lineage>
        <taxon>Eukaryota</taxon>
        <taxon>Metazoa</taxon>
        <taxon>Chordata</taxon>
        <taxon>Tunicata</taxon>
        <taxon>Ascidiacea</taxon>
        <taxon>Phlebobranchia</taxon>
        <taxon>Cionidae</taxon>
        <taxon>Ciona</taxon>
    </lineage>
</organism>
<dbReference type="Pfam" id="PF13176">
    <property type="entry name" value="TPR_7"/>
    <property type="match status" value="1"/>
</dbReference>
<dbReference type="HOGENOM" id="CLU_006149_0_0_1"/>
<reference evidence="9" key="2">
    <citation type="submission" date="2025-08" db="UniProtKB">
        <authorList>
            <consortium name="Ensembl"/>
        </authorList>
    </citation>
    <scope>IDENTIFICATION</scope>
</reference>
<dbReference type="InterPro" id="IPR011990">
    <property type="entry name" value="TPR-like_helical_dom_sf"/>
</dbReference>
<dbReference type="InterPro" id="IPR040364">
    <property type="entry name" value="TTC21A/TTC21B"/>
</dbReference>
<evidence type="ECO:0000256" key="1">
    <source>
        <dbReference type="ARBA" id="ARBA00010935"/>
    </source>
</evidence>
<feature type="domain" description="Tetratricopeptide repeat protein 21A/21B C-terminal ARM" evidence="6">
    <location>
        <begin position="906"/>
        <end position="1111"/>
    </location>
</feature>
<evidence type="ECO:0000313" key="10">
    <source>
        <dbReference type="Proteomes" id="UP000008144"/>
    </source>
</evidence>
<dbReference type="GO" id="GO:0061512">
    <property type="term" value="P:protein localization to cilium"/>
    <property type="evidence" value="ECO:0000318"/>
    <property type="project" value="GO_Central"/>
</dbReference>
<dbReference type="FunFam" id="1.25.40.10:FF:000377">
    <property type="entry name" value="Tetratricopeptide repeat domain 21B"/>
    <property type="match status" value="1"/>
</dbReference>
<sequence length="1116" mass="126615">NQAIISFPNFTPALLERARIYLAVQDWDQMMETIGRYRRLLVINAHYPEALRMQILYLLIHQGKYAEAVNRLGELIQVIDRFEPQNSELYYTSAKLFSTICGRNQSIIKQTYTLIERAVSLDSSNVDYANEMGFHLYLMGQRKDAIKCYRNAMNIDESSIAALLGILLCQLDENKTSGESYDDITEQLDFLIQLQDPNNIDHEISYLKAVVSRMTGLPQQKVLKHLSDAENVHTSTHQMLPSVEFFTKFNPDFKLNLVREFLKISPSEPIRHGEPIPASLSKCKNMLDSITLYVPGLLDALYLSAKVKFLSGGADAAVSTLQQCLNQDSTYGDAYLLLAQIHQHKGNHTAASQCLDSALSYNFEVRQHPLYHLIKAVSLKHSGKVDESIQTLKMALAIPGVKHPSSAHKQGGKVVESGDRVSIFLELAEVHLANNEQHEAAKVMQDALTAFRGTPEEMRVIVANADLSVHRGDIEHAITMLRSITPDQPYHVQAKQKLAQIYLHDKKDKKLFISCYRELVQIDPSPSACLLLGDAYMSIQEPREAIEVYEQALKQNPSDAGLANKIGQALIKTHDFKKAIAYYETAMKTGKQTNMKFELADLLIQLKHYNKAERVLLQVSQDDGGELESAMNETRRLLLLASLHEQTGRHADQLDALTQARDTQARVLKRIQVEQPDAVVDQKALAASICCKMAKHCQIHENDIQQAIKYHKEALIYDETDSKIMLDLAKLFISSGDLDACQQYCMQVLRTSNNNEDQASMMMADVMFNKNQYNDAIYHYEQLLKARPDHYEALARLIGLLHRRGQLRDTSRYLELAKVKVGEGKVDMDAGYQYCKGLYEWYCGKTRSAVEMFNMARCDSEWNEKAVENMIRICLNPDKSTLGGEAFESLQGRFNSGENNNNAISTAERLIKEFKSSDSLKVQVLENLVLIATKNKTNIERALSSFVNMGQTKKDYVPAIVGMAVAYVMLKQTPKARNQLKRVAKMQWTSEEADEFEHAWLLLADIYIQASKYDMATELLKKCLEHNKSCCKAYEYTGFIYEKQMSYKDAATHYEKAWEYSNQSDPVIGYKLAFNYLKAKRNADAIDIAHKVLATNPNYPRMKKEILDKARATIRV</sequence>
<feature type="domain" description="Tetratricopeptide repeat protein 21A/21B fourth ARM" evidence="8">
    <location>
        <begin position="562"/>
        <end position="715"/>
    </location>
</feature>